<gene>
    <name evidence="2" type="ORF">ACFQ08_00845</name>
</gene>
<dbReference type="Proteomes" id="UP001597024">
    <property type="component" value="Unassembled WGS sequence"/>
</dbReference>
<dbReference type="EMBL" id="JBHTHX010000007">
    <property type="protein sequence ID" value="MFD0883115.1"/>
    <property type="molecule type" value="Genomic_DNA"/>
</dbReference>
<protein>
    <submittedName>
        <fullName evidence="2">Uncharacterized protein</fullName>
    </submittedName>
</protein>
<sequence>MEKPARRLRDLTDDEIRDMVREEAFRQEKERRELASFGGNAAARDLAKRRLAEMTSKRRKR</sequence>
<proteinExistence type="predicted"/>
<organism evidence="2 3">
    <name type="scientific">Streptosporangium algeriense</name>
    <dbReference type="NCBI Taxonomy" id="1682748"/>
    <lineage>
        <taxon>Bacteria</taxon>
        <taxon>Bacillati</taxon>
        <taxon>Actinomycetota</taxon>
        <taxon>Actinomycetes</taxon>
        <taxon>Streptosporangiales</taxon>
        <taxon>Streptosporangiaceae</taxon>
        <taxon>Streptosporangium</taxon>
    </lineage>
</organism>
<feature type="region of interest" description="Disordered" evidence="1">
    <location>
        <begin position="37"/>
        <end position="61"/>
    </location>
</feature>
<accession>A0ABW3DJY6</accession>
<feature type="compositionally biased region" description="Basic and acidic residues" evidence="1">
    <location>
        <begin position="45"/>
        <end position="61"/>
    </location>
</feature>
<evidence type="ECO:0000313" key="3">
    <source>
        <dbReference type="Proteomes" id="UP001597024"/>
    </source>
</evidence>
<evidence type="ECO:0000256" key="1">
    <source>
        <dbReference type="SAM" id="MobiDB-lite"/>
    </source>
</evidence>
<name>A0ABW3DJY6_9ACTN</name>
<reference evidence="3" key="1">
    <citation type="journal article" date="2019" name="Int. J. Syst. Evol. Microbiol.">
        <title>The Global Catalogue of Microorganisms (GCM) 10K type strain sequencing project: providing services to taxonomists for standard genome sequencing and annotation.</title>
        <authorList>
            <consortium name="The Broad Institute Genomics Platform"/>
            <consortium name="The Broad Institute Genome Sequencing Center for Infectious Disease"/>
            <person name="Wu L."/>
            <person name="Ma J."/>
        </authorList>
    </citation>
    <scope>NUCLEOTIDE SEQUENCE [LARGE SCALE GENOMIC DNA]</scope>
    <source>
        <strain evidence="3">CCUG 62974</strain>
    </source>
</reference>
<evidence type="ECO:0000313" key="2">
    <source>
        <dbReference type="EMBL" id="MFD0883115.1"/>
    </source>
</evidence>
<keyword evidence="3" id="KW-1185">Reference proteome</keyword>
<comment type="caution">
    <text evidence="2">The sequence shown here is derived from an EMBL/GenBank/DDBJ whole genome shotgun (WGS) entry which is preliminary data.</text>
</comment>